<feature type="domain" description="Calcineurin-like phosphoesterase" evidence="2">
    <location>
        <begin position="5"/>
        <end position="201"/>
    </location>
</feature>
<evidence type="ECO:0000256" key="1">
    <source>
        <dbReference type="ARBA" id="ARBA00022801"/>
    </source>
</evidence>
<dbReference type="Proteomes" id="UP001623041">
    <property type="component" value="Unassembled WGS sequence"/>
</dbReference>
<dbReference type="InterPro" id="IPR004843">
    <property type="entry name" value="Calcineurin-like_PHP"/>
</dbReference>
<keyword evidence="3" id="KW-0540">Nuclease</keyword>
<keyword evidence="3" id="KW-0269">Exonuclease</keyword>
<comment type="caution">
    <text evidence="3">The sequence shown here is derived from an EMBL/GenBank/DDBJ whole genome shotgun (WGS) entry which is preliminary data.</text>
</comment>
<accession>A0ABW8RNN6</accession>
<dbReference type="EMBL" id="JBJHQH010000020">
    <property type="protein sequence ID" value="MFK9094192.1"/>
    <property type="molecule type" value="Genomic_DNA"/>
</dbReference>
<dbReference type="CDD" id="cd00840">
    <property type="entry name" value="MPP_Mre11_N"/>
    <property type="match status" value="1"/>
</dbReference>
<sequence>MKKISFIHAADLHLDSPMVGLKHLPAHIFNRVKESTFTAIKKLTATAIDQKVDFVILAGDLFDGEDRSLRAQSRFRTEMLKLNEQEIPVYVIHGNHDHLNGSWVHLDMPANVHVFNSEVETMVLHTRRGEIVHLYGFSYPTRHVFERKIEDYKKIEGADFHIGILHGNESTGTEHDNYAPFSVKDLQEKNFDYWALGHIHKRAILSENPPIIYPGNIQGRNKKESGSKGFYQVTLTDLDAKMDFIESSDMIWEEAVIDATTAGSFNDVLRLCQTTINNVRRDQRGILLTLFLKNIQLADDREKRSLNGELLELLLEDEKDEESFVWIVDLHITESRQIDKEQLKTEANFYAELFETIDHYDHVDHALAPLYEHQLGRKYLSHLTKSEQKELLKEAEKMLIELLYQT</sequence>
<dbReference type="SUPFAM" id="SSF56300">
    <property type="entry name" value="Metallo-dependent phosphatases"/>
    <property type="match status" value="1"/>
</dbReference>
<gene>
    <name evidence="3" type="ORF">ACJEBI_22300</name>
</gene>
<keyword evidence="1" id="KW-0378">Hydrolase</keyword>
<evidence type="ECO:0000259" key="2">
    <source>
        <dbReference type="Pfam" id="PF00149"/>
    </source>
</evidence>
<evidence type="ECO:0000313" key="4">
    <source>
        <dbReference type="Proteomes" id="UP001623041"/>
    </source>
</evidence>
<dbReference type="InterPro" id="IPR041796">
    <property type="entry name" value="Mre11_N"/>
</dbReference>
<evidence type="ECO:0000313" key="3">
    <source>
        <dbReference type="EMBL" id="MFK9094192.1"/>
    </source>
</evidence>
<dbReference type="InterPro" id="IPR014576">
    <property type="entry name" value="Pesterase_YhaO"/>
</dbReference>
<dbReference type="PANTHER" id="PTHR30337">
    <property type="entry name" value="COMPONENT OF ATP-DEPENDENT DSDNA EXONUCLEASE"/>
    <property type="match status" value="1"/>
</dbReference>
<dbReference type="InterPro" id="IPR029052">
    <property type="entry name" value="Metallo-depent_PP-like"/>
</dbReference>
<dbReference type="PANTHER" id="PTHR30337:SF7">
    <property type="entry name" value="PHOSPHOESTERASE"/>
    <property type="match status" value="1"/>
</dbReference>
<protein>
    <submittedName>
        <fullName evidence="3">Exonuclease SbcCD subunit D</fullName>
    </submittedName>
</protein>
<proteinExistence type="predicted"/>
<name>A0ABW8RNN6_9BACI</name>
<reference evidence="3 4" key="1">
    <citation type="submission" date="2024-11" db="EMBL/GenBank/DDBJ databases">
        <authorList>
            <person name="Lucas J.A."/>
        </authorList>
    </citation>
    <scope>NUCLEOTIDE SEQUENCE [LARGE SCALE GENOMIC DNA]</scope>
    <source>
        <strain evidence="3 4">Z 5.4</strain>
    </source>
</reference>
<dbReference type="Gene3D" id="3.60.21.10">
    <property type="match status" value="1"/>
</dbReference>
<dbReference type="InterPro" id="IPR050535">
    <property type="entry name" value="DNA_Repair-Maintenance_Comp"/>
</dbReference>
<organism evidence="3 4">
    <name type="scientific">Bacillus salipaludis</name>
    <dbReference type="NCBI Taxonomy" id="2547811"/>
    <lineage>
        <taxon>Bacteria</taxon>
        <taxon>Bacillati</taxon>
        <taxon>Bacillota</taxon>
        <taxon>Bacilli</taxon>
        <taxon>Bacillales</taxon>
        <taxon>Bacillaceae</taxon>
        <taxon>Bacillus</taxon>
    </lineage>
</organism>
<dbReference type="GO" id="GO:0004527">
    <property type="term" value="F:exonuclease activity"/>
    <property type="evidence" value="ECO:0007669"/>
    <property type="project" value="UniProtKB-KW"/>
</dbReference>
<dbReference type="Pfam" id="PF00149">
    <property type="entry name" value="Metallophos"/>
    <property type="match status" value="1"/>
</dbReference>
<keyword evidence="4" id="KW-1185">Reference proteome</keyword>
<dbReference type="PIRSF" id="PIRSF033091">
    <property type="entry name" value="Pesterase_YhaO"/>
    <property type="match status" value="1"/>
</dbReference>
<dbReference type="RefSeq" id="WP_406582666.1">
    <property type="nucleotide sequence ID" value="NZ_JBJHQH010000020.1"/>
</dbReference>